<proteinExistence type="predicted"/>
<sequence>MLLHIFREEFSADDAAWTVLFESSSSEEEKLRVDRPRTANKRRYFVEAYMRVASTNFNGRESIYNEVDFERKFRCPRAAFNRVHDHLMGTLHLKSTRSPLANPGTLHLST</sequence>
<evidence type="ECO:0000313" key="2">
    <source>
        <dbReference type="Proteomes" id="UP000693970"/>
    </source>
</evidence>
<dbReference type="AlphaFoldDB" id="A0A9K3LH28"/>
<comment type="caution">
    <text evidence="1">The sequence shown here is derived from an EMBL/GenBank/DDBJ whole genome shotgun (WGS) entry which is preliminary data.</text>
</comment>
<reference evidence="1" key="1">
    <citation type="journal article" date="2021" name="Sci. Rep.">
        <title>Diploid genomic architecture of Nitzschia inconspicua, an elite biomass production diatom.</title>
        <authorList>
            <person name="Oliver A."/>
            <person name="Podell S."/>
            <person name="Pinowska A."/>
            <person name="Traller J.C."/>
            <person name="Smith S.R."/>
            <person name="McClure R."/>
            <person name="Beliaev A."/>
            <person name="Bohutskyi P."/>
            <person name="Hill E.A."/>
            <person name="Rabines A."/>
            <person name="Zheng H."/>
            <person name="Allen L.Z."/>
            <person name="Kuo A."/>
            <person name="Grigoriev I.V."/>
            <person name="Allen A.E."/>
            <person name="Hazlebeck D."/>
            <person name="Allen E.E."/>
        </authorList>
    </citation>
    <scope>NUCLEOTIDE SEQUENCE</scope>
    <source>
        <strain evidence="1">Hildebrandi</strain>
    </source>
</reference>
<name>A0A9K3LH28_9STRA</name>
<gene>
    <name evidence="1" type="ORF">IV203_025608</name>
</gene>
<reference evidence="1" key="2">
    <citation type="submission" date="2021-04" db="EMBL/GenBank/DDBJ databases">
        <authorList>
            <person name="Podell S."/>
        </authorList>
    </citation>
    <scope>NUCLEOTIDE SEQUENCE</scope>
    <source>
        <strain evidence="1">Hildebrandi</strain>
    </source>
</reference>
<keyword evidence="2" id="KW-1185">Reference proteome</keyword>
<dbReference type="Proteomes" id="UP000693970">
    <property type="component" value="Unassembled WGS sequence"/>
</dbReference>
<dbReference type="EMBL" id="JAGRRH010000012">
    <property type="protein sequence ID" value="KAG7361942.1"/>
    <property type="molecule type" value="Genomic_DNA"/>
</dbReference>
<accession>A0A9K3LH28</accession>
<protein>
    <submittedName>
        <fullName evidence="1">Uncharacterized protein</fullName>
    </submittedName>
</protein>
<evidence type="ECO:0000313" key="1">
    <source>
        <dbReference type="EMBL" id="KAG7361942.1"/>
    </source>
</evidence>
<organism evidence="1 2">
    <name type="scientific">Nitzschia inconspicua</name>
    <dbReference type="NCBI Taxonomy" id="303405"/>
    <lineage>
        <taxon>Eukaryota</taxon>
        <taxon>Sar</taxon>
        <taxon>Stramenopiles</taxon>
        <taxon>Ochrophyta</taxon>
        <taxon>Bacillariophyta</taxon>
        <taxon>Bacillariophyceae</taxon>
        <taxon>Bacillariophycidae</taxon>
        <taxon>Bacillariales</taxon>
        <taxon>Bacillariaceae</taxon>
        <taxon>Nitzschia</taxon>
    </lineage>
</organism>